<keyword evidence="2" id="KW-1185">Reference proteome</keyword>
<accession>R8BGD3</accession>
<dbReference type="eggNOG" id="ENOG502SJXP">
    <property type="taxonomic scope" value="Eukaryota"/>
</dbReference>
<dbReference type="OrthoDB" id="5229624at2759"/>
<name>R8BGD3_PHAM7</name>
<dbReference type="AlphaFoldDB" id="R8BGD3"/>
<dbReference type="KEGG" id="tmn:UCRPA7_6060"/>
<protein>
    <submittedName>
        <fullName evidence="1">Uncharacterized protein</fullName>
    </submittedName>
</protein>
<reference evidence="2" key="1">
    <citation type="journal article" date="2013" name="Genome Announc.">
        <title>Draft genome sequence of the ascomycete Phaeoacremonium aleophilum strain UCR-PA7, a causal agent of the esca disease complex in grapevines.</title>
        <authorList>
            <person name="Blanco-Ulate B."/>
            <person name="Rolshausen P."/>
            <person name="Cantu D."/>
        </authorList>
    </citation>
    <scope>NUCLEOTIDE SEQUENCE [LARGE SCALE GENOMIC DNA]</scope>
    <source>
        <strain evidence="2">UCR-PA7</strain>
    </source>
</reference>
<dbReference type="EMBL" id="KB933218">
    <property type="protein sequence ID" value="EON98373.1"/>
    <property type="molecule type" value="Genomic_DNA"/>
</dbReference>
<dbReference type="RefSeq" id="XP_007916793.1">
    <property type="nucleotide sequence ID" value="XM_007918602.1"/>
</dbReference>
<dbReference type="GeneID" id="19326679"/>
<evidence type="ECO:0000313" key="2">
    <source>
        <dbReference type="Proteomes" id="UP000014074"/>
    </source>
</evidence>
<evidence type="ECO:0000313" key="1">
    <source>
        <dbReference type="EMBL" id="EON98373.1"/>
    </source>
</evidence>
<dbReference type="HOGENOM" id="CLU_984057_0_0_1"/>
<proteinExistence type="predicted"/>
<gene>
    <name evidence="1" type="ORF">UCRPA7_6060</name>
</gene>
<organism evidence="1 2">
    <name type="scientific">Phaeoacremonium minimum (strain UCR-PA7)</name>
    <name type="common">Esca disease fungus</name>
    <name type="synonym">Togninia minima</name>
    <dbReference type="NCBI Taxonomy" id="1286976"/>
    <lineage>
        <taxon>Eukaryota</taxon>
        <taxon>Fungi</taxon>
        <taxon>Dikarya</taxon>
        <taxon>Ascomycota</taxon>
        <taxon>Pezizomycotina</taxon>
        <taxon>Sordariomycetes</taxon>
        <taxon>Sordariomycetidae</taxon>
        <taxon>Togniniales</taxon>
        <taxon>Togniniaceae</taxon>
        <taxon>Phaeoacremonium</taxon>
    </lineage>
</organism>
<sequence length="258" mass="28361">MMTLWRTVTKAGPPSLLAIDTTSGSAYFALDISEGNDQQQSVLWARIKVVNNQITELELYVNRSRGDHGFSFSAEELPENYKRWMSPPADRQKATRAQLEELSEATFNPNSTFSVSVASDCQFTEEGWSVIDPGPDGNGSTAVLGCSWPEDRPADSKARTNLVIDEETGIVVTGGLIPGKVYPYGKISAFIPDDMKQAQEQQDEWLAKKQAEGTLSLLVPTAAIGETLQVLQYYNSTLQGQQIMLYLSGPGMQSVWVQ</sequence>
<dbReference type="Proteomes" id="UP000014074">
    <property type="component" value="Unassembled WGS sequence"/>
</dbReference>